<feature type="region of interest" description="Disordered" evidence="8">
    <location>
        <begin position="2892"/>
        <end position="2916"/>
    </location>
</feature>
<protein>
    <recommendedName>
        <fullName evidence="1">RNA-directed DNA polymerase</fullName>
        <ecNumber evidence="1">2.7.7.49</ecNumber>
    </recommendedName>
</protein>
<dbReference type="GO" id="GO:0004519">
    <property type="term" value="F:endonuclease activity"/>
    <property type="evidence" value="ECO:0007669"/>
    <property type="project" value="UniProtKB-KW"/>
</dbReference>
<dbReference type="InterPro" id="IPR043128">
    <property type="entry name" value="Rev_trsase/Diguanyl_cyclase"/>
</dbReference>
<dbReference type="InterPro" id="IPR012337">
    <property type="entry name" value="RNaseH-like_sf"/>
</dbReference>
<dbReference type="PANTHER" id="PTHR37984">
    <property type="entry name" value="PROTEIN CBG26694"/>
    <property type="match status" value="1"/>
</dbReference>
<name>A0A818VV93_9BILA</name>
<dbReference type="Gene3D" id="3.30.70.270">
    <property type="match status" value="2"/>
</dbReference>
<dbReference type="Gene3D" id="3.10.10.10">
    <property type="entry name" value="HIV Type 1 Reverse Transcriptase, subunit A, domain 1"/>
    <property type="match status" value="1"/>
</dbReference>
<evidence type="ECO:0000256" key="6">
    <source>
        <dbReference type="ARBA" id="ARBA00022801"/>
    </source>
</evidence>
<accession>A0A818VV93</accession>
<dbReference type="CDD" id="cd01647">
    <property type="entry name" value="RT_LTR"/>
    <property type="match status" value="1"/>
</dbReference>
<evidence type="ECO:0000256" key="3">
    <source>
        <dbReference type="ARBA" id="ARBA00022695"/>
    </source>
</evidence>
<evidence type="ECO:0000259" key="9">
    <source>
        <dbReference type="PROSITE" id="PS50878"/>
    </source>
</evidence>
<dbReference type="EMBL" id="CAJOBS010002935">
    <property type="protein sequence ID" value="CAF4840053.1"/>
    <property type="molecule type" value="Genomic_DNA"/>
</dbReference>
<dbReference type="SUPFAM" id="SSF53098">
    <property type="entry name" value="Ribonuclease H-like"/>
    <property type="match status" value="1"/>
</dbReference>
<feature type="compositionally biased region" description="Low complexity" evidence="8">
    <location>
        <begin position="2893"/>
        <end position="2903"/>
    </location>
</feature>
<evidence type="ECO:0000256" key="1">
    <source>
        <dbReference type="ARBA" id="ARBA00012493"/>
    </source>
</evidence>
<dbReference type="PROSITE" id="PS50994">
    <property type="entry name" value="INTEGRASE"/>
    <property type="match status" value="1"/>
</dbReference>
<reference evidence="11" key="1">
    <citation type="submission" date="2021-02" db="EMBL/GenBank/DDBJ databases">
        <authorList>
            <person name="Nowell W R."/>
        </authorList>
    </citation>
    <scope>NUCLEOTIDE SEQUENCE</scope>
</reference>
<evidence type="ECO:0000256" key="8">
    <source>
        <dbReference type="SAM" id="MobiDB-lite"/>
    </source>
</evidence>
<dbReference type="Pfam" id="PF00078">
    <property type="entry name" value="RVT_1"/>
    <property type="match status" value="1"/>
</dbReference>
<keyword evidence="4" id="KW-0540">Nuclease</keyword>
<dbReference type="PROSITE" id="PS50878">
    <property type="entry name" value="RT_POL"/>
    <property type="match status" value="1"/>
</dbReference>
<organism evidence="11 13">
    <name type="scientific">Rotaria socialis</name>
    <dbReference type="NCBI Taxonomy" id="392032"/>
    <lineage>
        <taxon>Eukaryota</taxon>
        <taxon>Metazoa</taxon>
        <taxon>Spiralia</taxon>
        <taxon>Gnathifera</taxon>
        <taxon>Rotifera</taxon>
        <taxon>Eurotatoria</taxon>
        <taxon>Bdelloidea</taxon>
        <taxon>Philodinida</taxon>
        <taxon>Philodinidae</taxon>
        <taxon>Rotaria</taxon>
    </lineage>
</organism>
<dbReference type="GO" id="GO:0003676">
    <property type="term" value="F:nucleic acid binding"/>
    <property type="evidence" value="ECO:0007669"/>
    <property type="project" value="InterPro"/>
</dbReference>
<feature type="compositionally biased region" description="Polar residues" evidence="8">
    <location>
        <begin position="2945"/>
        <end position="2960"/>
    </location>
</feature>
<dbReference type="Proteomes" id="UP000663838">
    <property type="component" value="Unassembled WGS sequence"/>
</dbReference>
<comment type="caution">
    <text evidence="11">The sequence shown here is derived from an EMBL/GenBank/DDBJ whole genome shotgun (WGS) entry which is preliminary data.</text>
</comment>
<dbReference type="InterPro" id="IPR036397">
    <property type="entry name" value="RNaseH_sf"/>
</dbReference>
<feature type="domain" description="Reverse transcriptase" evidence="9">
    <location>
        <begin position="1417"/>
        <end position="1608"/>
    </location>
</feature>
<dbReference type="InterPro" id="IPR043502">
    <property type="entry name" value="DNA/RNA_pol_sf"/>
</dbReference>
<dbReference type="SUPFAM" id="SSF50630">
    <property type="entry name" value="Acid proteases"/>
    <property type="match status" value="1"/>
</dbReference>
<dbReference type="PANTHER" id="PTHR37984:SF5">
    <property type="entry name" value="PROTEIN NYNRIN-LIKE"/>
    <property type="match status" value="1"/>
</dbReference>
<keyword evidence="3" id="KW-0548">Nucleotidyltransferase</keyword>
<feature type="region of interest" description="Disordered" evidence="8">
    <location>
        <begin position="27"/>
        <end position="61"/>
    </location>
</feature>
<dbReference type="CDD" id="cd00303">
    <property type="entry name" value="retropepsin_like"/>
    <property type="match status" value="1"/>
</dbReference>
<dbReference type="EMBL" id="CAJNYV010005018">
    <property type="protein sequence ID" value="CAF3716326.1"/>
    <property type="molecule type" value="Genomic_DNA"/>
</dbReference>
<dbReference type="InterPro" id="IPR041373">
    <property type="entry name" value="RT_RNaseH"/>
</dbReference>
<evidence type="ECO:0000256" key="4">
    <source>
        <dbReference type="ARBA" id="ARBA00022722"/>
    </source>
</evidence>
<dbReference type="Proteomes" id="UP000663865">
    <property type="component" value="Unassembled WGS sequence"/>
</dbReference>
<dbReference type="Pfam" id="PF00665">
    <property type="entry name" value="rve"/>
    <property type="match status" value="1"/>
</dbReference>
<evidence type="ECO:0000256" key="7">
    <source>
        <dbReference type="ARBA" id="ARBA00022918"/>
    </source>
</evidence>
<feature type="domain" description="Integrase catalytic" evidence="10">
    <location>
        <begin position="2420"/>
        <end position="2577"/>
    </location>
</feature>
<dbReference type="GO" id="GO:0015074">
    <property type="term" value="P:DNA integration"/>
    <property type="evidence" value="ECO:0007669"/>
    <property type="project" value="InterPro"/>
</dbReference>
<dbReference type="Pfam" id="PF17917">
    <property type="entry name" value="RT_RNaseH"/>
    <property type="match status" value="1"/>
</dbReference>
<dbReference type="GO" id="GO:0016787">
    <property type="term" value="F:hydrolase activity"/>
    <property type="evidence" value="ECO:0007669"/>
    <property type="project" value="UniProtKB-KW"/>
</dbReference>
<evidence type="ECO:0000256" key="2">
    <source>
        <dbReference type="ARBA" id="ARBA00022679"/>
    </source>
</evidence>
<proteinExistence type="predicted"/>
<dbReference type="SUPFAM" id="SSF56672">
    <property type="entry name" value="DNA/RNA polymerases"/>
    <property type="match status" value="1"/>
</dbReference>
<dbReference type="Gene3D" id="2.40.70.10">
    <property type="entry name" value="Acid Proteases"/>
    <property type="match status" value="2"/>
</dbReference>
<gene>
    <name evidence="11" type="ORF">KIK155_LOCUS27680</name>
    <name evidence="12" type="ORF">TOA249_LOCUS25992</name>
</gene>
<dbReference type="CDD" id="cd09274">
    <property type="entry name" value="RNase_HI_RT_Ty3"/>
    <property type="match status" value="1"/>
</dbReference>
<feature type="region of interest" description="Disordered" evidence="8">
    <location>
        <begin position="262"/>
        <end position="299"/>
    </location>
</feature>
<evidence type="ECO:0000313" key="12">
    <source>
        <dbReference type="EMBL" id="CAF4840053.1"/>
    </source>
</evidence>
<dbReference type="Gene3D" id="3.30.420.10">
    <property type="entry name" value="Ribonuclease H-like superfamily/Ribonuclease H"/>
    <property type="match status" value="1"/>
</dbReference>
<dbReference type="GO" id="GO:0003964">
    <property type="term" value="F:RNA-directed DNA polymerase activity"/>
    <property type="evidence" value="ECO:0007669"/>
    <property type="project" value="UniProtKB-KW"/>
</dbReference>
<feature type="region of interest" description="Disordered" evidence="8">
    <location>
        <begin position="2945"/>
        <end position="2965"/>
    </location>
</feature>
<dbReference type="InterPro" id="IPR021109">
    <property type="entry name" value="Peptidase_aspartic_dom_sf"/>
</dbReference>
<evidence type="ECO:0000256" key="5">
    <source>
        <dbReference type="ARBA" id="ARBA00022759"/>
    </source>
</evidence>
<sequence length="3025" mass="344726">MAEGGLESGNLTRCEIDRLNPKFNHSINNGNSFPYQNESNAHNSSHISPSTNTHVSESQGVRNKVKNPIIDRNSSPIHSNINENNFLFPSNNIGQNRIGPPITNDQYSPSYNKPFTPIQSNNLFIENQSQKNDLNLNQKKSNQPKANKKMSTAQTLEESFEYLNMNPKHQNHVMQSPQLRPISRQIPQNSNPQIPINNNYLGIQPHGHSIQPHRYDMNHLNNNASLGLQGQSYKDSQSLISQNINFSQRLQGQNVPITTQDYQSSSMYPPLNRNSQYPNNFMPPGNTNYNQSQDHGYSQPQSYASIAAPPPQIHYVPQLDGGPNPYRGECVSTFNKYVAYFEKYCMQYFPRDKDRWARTLFNKLNKEIKSFLPEGSEYDYSFEHLVQVIQRHLSIIGPQKEKTASLRFLGLKRNNNEPITMYASKLVHAFTEAFPGEEYEESEVLRERLLSSLSNDIRNSVELQLSGRMHILNGSCFSEVLNVSKAWEAEKQRKLEFHNQGNISNVSYKRPPQGVISKVSFNPHNEEILNYDYNNQSCESQNSNYQNENSLYVDNQSYIYRQQYVPNSLVNIAENHTGSRLKVATSPKETNNPPRKSTFQCTYCTKTGHTIDFCHLLKARQKEPNAVWCQRCKHRNHHESSCLAMVGIELLVNQNEEKVGIDIDGKNLSMCNSKIPNNKLTVLEHNRIRVVTNSKQKVKVSDQSRCYENGLKALKINTLNSITNKINCLEPQMREKVLKIFKENSPKYNLNLNVCPHPSKSNESCLFCKFSDPEILRLDKIIFSFKPLVQNNSQREKNKNVGNLITTNKGIYQNKEHPISKNDILPMVSGETCEGDILSKVAGKNKTRQVVKNKFHSKSVKSKNCKYISDLEKFLGNRQKVKSSRERSINFKINNKECVNELFPQLNTNISLHNNLEELLNPDWIHKLDQEVEINTEACKRLSFYNDDKLIVSFAHSNDSFRPGDLTMVNSLEVPVSRPLVIVNKEHKFNVKYDKDDTSGEIKGLSNINENILFVNVKGLAIRALLDSGSEECQIREDIVDKLKLKIEALPLNHVNFSNCVAGQIPILGIVMVSVKFLDIDVGFHSFNVIPNSSPDCDELVIGQDFLIQKKLKFFGSKQLLRGYLPSGKPWSFQSSNNIIRRVLCGIDCYTVEPMSFEANDSKDMEVKVDIPLELMDETINFEIANFECATLMNVAKFINKVDNDDLGSDYFVVDLEHPILCSKNPNNYPIYFKANEKVGELFSVKSIYMNLEIPPDFKQTVKDFPNNYIILSEHDNIGAEPEIAECFVKTNFSDGKNLNVSEGENNQLKNSPIDEELISEFNPPDIEELKELEEWTLESLGDSVIIGESCSEANVKRLKIMLFENRETVSNSKIIRPSTLPEVHLITKSKKIINIPQYRLSQVVAQEVDSIVNDMLESGIIERSNSVHNNALHLVRKRSGEGRVVIDMRSANQNIDMPSPSPLLSIENIMAELSGMKVFTNLDLASGFHQLVLDKDSRPLTAFTATHRYQFVRLPFGCKSSPTEFTRLLNIALADLLVPFALPGDQGVKRRHVFIYIDDIALVSVNEADHIELLGKVFRKLREHQLKLKLKKCKFMDKEMTFLGFRFDAQGVSKEVAYVEKVMKIPKPVYLKELMGFLGSIVYIHRFVEDFASIAKPLTSVTSTNKMKMKQRIVWDKPMEIAFEKLKELVLKDVRLSYPDLNDPTRPLMLFTDSSMYGSGAYLAQVPKEGGEPRVIAFHSCTYSKTQVNYSTTELEILALKIGVRAFDVFLKGVPFVIYTDHMALCHLVSLKIFNGRIARTLEALSPYNFTVVWIPGKDNLLADLLSRMSIWDVDKNGEQIIKKVDVYSYLPDYVIREESVEGGGDCMLKSLLISRKVQLGLQEEITKKEVDDLRDKLFCEVNDNPTKYGVEITSKNKQSWIACKNVQHPLPVCFIQAYANKHRSNVYMFYGSTEPIIFKSCKPASPEINLYIQSIANIHYNPLKFINNLEKIDIAVKFNSLISWNNFSFNKLFEINNIEDSEINSIIQNKFSKPESTLEEQTSKLVETPKKSFKNTKVYKLSHEVLEQNNEGEFSPTNVDSYQNWYRTTCQHKITTDCYVPIKVGGIGFCCILDTGSTISAMSMSVAKILFDNNLLTKVRDVDVKLFCAGGLNTNIKTRCVTADICIGTGKFCGLRLMLLPDHMLSSCFLMGNDILNLKGLSLDFGLRLFLFKDIILVELGRMKHPVYYNHKFSPPMKNNMVINPSNTTYIKPVKNDNNNTYEIKSYKIKLNKVKDKETLKLDHFISDSDLVELQSNNSDLRKLKKIMSNDDFVLPRYLKHFSKAKPFLRIINDIIYYCKEPGNPVPVLSANAIITIALKIHDTYQHCGREKLLEWVKVLAYHVKLDELLGQLTNSCPVCLLRKQHSNIHTPPTLKIGSQYPFQIVVGDLIHMPPFGPYKYIFTVVDHFSKFGAACPLKGKTSQEVADAFENKILPTFLIKPHHYYSDLGLEFVGSVFKQTLSKYNIKQLHSTSYRPQGQGLVERFNRTIQEALRVNADISDDWPRALRHSIDCYNTTRHSSIKTSPTEYILKNEHAIPKKPILDQQETQFWRMGHPGFKCFSKGALVMKVIPRQGDRSSYKLQSLYSGPFKILDIHKGGVSYRIQSIDDFGIIPKIHHSQLRSWNSPTKILLNNPEYVDYYNFTRPLTTWEELLESEGHNPLDQRVFSHNWRPNEEEYTVVREEEGQEEDSSERGDESLLDQDEHDHGTQIEPCIVYTFPSTSAQLSNNHHQTQIPITQIPLFPVSHNAQFPSQCSIPPYISNIQSSFSDTQGLQISDREPHLNQSSGAQEQNPILDEICSEIGETLAGGVDEEVNIINETSEIDSSRPEVGSVELNVTAPSLIAERINSESSSLNNNNNLRRDSTEETGNSGTVNLVNDLIYRQTLDSDFGAEMEIENHSLNKSSFSSRSQPQRNQNLKEEMDQQAIEIHKDNKINHQDIIFNENINPSLNDKIENVRPPSRYKASSPNIITTRSKAKNLI</sequence>
<evidence type="ECO:0000259" key="10">
    <source>
        <dbReference type="PROSITE" id="PS50994"/>
    </source>
</evidence>
<keyword evidence="2" id="KW-0808">Transferase</keyword>
<dbReference type="InterPro" id="IPR001584">
    <property type="entry name" value="Integrase_cat-core"/>
</dbReference>
<evidence type="ECO:0000313" key="11">
    <source>
        <dbReference type="EMBL" id="CAF3716326.1"/>
    </source>
</evidence>
<keyword evidence="7" id="KW-0695">RNA-directed DNA polymerase</keyword>
<keyword evidence="5" id="KW-0255">Endonuclease</keyword>
<dbReference type="InterPro" id="IPR000477">
    <property type="entry name" value="RT_dom"/>
</dbReference>
<dbReference type="EC" id="2.7.7.49" evidence="1"/>
<dbReference type="InterPro" id="IPR050951">
    <property type="entry name" value="Retrovirus_Pol_polyprotein"/>
</dbReference>
<feature type="region of interest" description="Disordered" evidence="8">
    <location>
        <begin position="2722"/>
        <end position="2743"/>
    </location>
</feature>
<keyword evidence="6" id="KW-0378">Hydrolase</keyword>
<evidence type="ECO:0000313" key="13">
    <source>
        <dbReference type="Proteomes" id="UP000663865"/>
    </source>
</evidence>